<reference evidence="3 4" key="1">
    <citation type="journal article" date="2016" name="Nat. Commun.">
        <title>Thousands of microbial genomes shed light on interconnected biogeochemical processes in an aquifer system.</title>
        <authorList>
            <person name="Anantharaman K."/>
            <person name="Brown C.T."/>
            <person name="Hug L.A."/>
            <person name="Sharon I."/>
            <person name="Castelle C.J."/>
            <person name="Probst A.J."/>
            <person name="Thomas B.C."/>
            <person name="Singh A."/>
            <person name="Wilkins M.J."/>
            <person name="Karaoz U."/>
            <person name="Brodie E.L."/>
            <person name="Williams K.H."/>
            <person name="Hubbard S.S."/>
            <person name="Banfield J.F."/>
        </authorList>
    </citation>
    <scope>NUCLEOTIDE SEQUENCE [LARGE SCALE GENOMIC DNA]</scope>
</reference>
<dbReference type="Pfam" id="PF13181">
    <property type="entry name" value="TPR_8"/>
    <property type="match status" value="1"/>
</dbReference>
<name>A0A1F5RHK7_9BACT</name>
<evidence type="ECO:0000313" key="3">
    <source>
        <dbReference type="EMBL" id="OGF13511.1"/>
    </source>
</evidence>
<feature type="signal peptide" evidence="2">
    <location>
        <begin position="1"/>
        <end position="22"/>
    </location>
</feature>
<keyword evidence="1" id="KW-0802">TPR repeat</keyword>
<evidence type="ECO:0008006" key="5">
    <source>
        <dbReference type="Google" id="ProtNLM"/>
    </source>
</evidence>
<dbReference type="Gene3D" id="1.25.40.10">
    <property type="entry name" value="Tetratricopeptide repeat domain"/>
    <property type="match status" value="3"/>
</dbReference>
<dbReference type="SMART" id="SM00028">
    <property type="entry name" value="TPR"/>
    <property type="match status" value="3"/>
</dbReference>
<protein>
    <recommendedName>
        <fullName evidence="5">Tetratricopeptide repeat-like domain-containing protein</fullName>
    </recommendedName>
</protein>
<comment type="caution">
    <text evidence="3">The sequence shown here is derived from an EMBL/GenBank/DDBJ whole genome shotgun (WGS) entry which is preliminary data.</text>
</comment>
<gene>
    <name evidence="3" type="ORF">A2024_11345</name>
</gene>
<keyword evidence="2" id="KW-0732">Signal</keyword>
<accession>A0A1F5RHK7</accession>
<dbReference type="AlphaFoldDB" id="A0A1F5RHK7"/>
<organism evidence="3 4">
    <name type="scientific">Candidatus Edwardsbacteria bacterium GWF2_54_11</name>
    <dbReference type="NCBI Taxonomy" id="1817851"/>
    <lineage>
        <taxon>Bacteria</taxon>
        <taxon>Candidatus Edwardsiibacteriota</taxon>
    </lineage>
</organism>
<dbReference type="InterPro" id="IPR019734">
    <property type="entry name" value="TPR_rpt"/>
</dbReference>
<dbReference type="Proteomes" id="UP000177230">
    <property type="component" value="Unassembled WGS sequence"/>
</dbReference>
<sequence length="511" mass="57765">MKIKLNLLIVPALCLAIFAAQGQKPQRFDRSIWQKAVACLRDGNREAALEQFKTSLADPPDQEMVRQAGRLLQQAEAATQAEAIYLWGRKALKEKELFAYELGEIYQQQLKYREAVREFGRTLKQQPGRAMGKFEELSLQAGYKAVSLLAENEVAVETDDGRWLLGELFRKSGDHQRAWHYYKKIKEEKRLRMAVGQLAAQPGQDVSSVISVIAEYLEGQRSDSLFWEMKLSGLYLAKGDHQRAENMLTSLSGKKIPQAQLELASLWLRHKNNPRRAMALIDDQKKHWPDSLKIEGEFTSGLCLMAMGDWERAGDKWAGLAEGRYDTNVKQRAYYMLGEIKLAQNQADEALKYYGQAARADPQGSYTNDALARILLISQAKTDKISDVELLGRAMAFKYRGEQARAEITFAQLADSASGTMAGDLALTELAEMALSRGHFERAIEPLKKLAESTSDTTTAASAYHRMGRIYYHQVKQKKAALECWRAGIMKYPNTSWAEMMRQEMESGQVQ</sequence>
<dbReference type="SUPFAM" id="SSF81901">
    <property type="entry name" value="HCP-like"/>
    <property type="match status" value="1"/>
</dbReference>
<evidence type="ECO:0000256" key="1">
    <source>
        <dbReference type="PROSITE-ProRule" id="PRU00339"/>
    </source>
</evidence>
<dbReference type="PROSITE" id="PS50005">
    <property type="entry name" value="TPR"/>
    <property type="match status" value="2"/>
</dbReference>
<feature type="repeat" description="TPR" evidence="1">
    <location>
        <begin position="96"/>
        <end position="129"/>
    </location>
</feature>
<dbReference type="EMBL" id="MFFM01000016">
    <property type="protein sequence ID" value="OGF13511.1"/>
    <property type="molecule type" value="Genomic_DNA"/>
</dbReference>
<proteinExistence type="predicted"/>
<dbReference type="SUPFAM" id="SSF48452">
    <property type="entry name" value="TPR-like"/>
    <property type="match status" value="1"/>
</dbReference>
<feature type="repeat" description="TPR" evidence="1">
    <location>
        <begin position="331"/>
        <end position="364"/>
    </location>
</feature>
<evidence type="ECO:0000313" key="4">
    <source>
        <dbReference type="Proteomes" id="UP000177230"/>
    </source>
</evidence>
<dbReference type="InterPro" id="IPR011990">
    <property type="entry name" value="TPR-like_helical_dom_sf"/>
</dbReference>
<evidence type="ECO:0000256" key="2">
    <source>
        <dbReference type="SAM" id="SignalP"/>
    </source>
</evidence>
<feature type="chain" id="PRO_5009520834" description="Tetratricopeptide repeat-like domain-containing protein" evidence="2">
    <location>
        <begin position="23"/>
        <end position="511"/>
    </location>
</feature>